<feature type="region of interest" description="Disordered" evidence="1">
    <location>
        <begin position="69"/>
        <end position="97"/>
    </location>
</feature>
<accession>A0A5C6NDQ8</accession>
<dbReference type="AlphaFoldDB" id="A0A5C6NDQ8"/>
<feature type="compositionally biased region" description="Basic and acidic residues" evidence="1">
    <location>
        <begin position="234"/>
        <end position="255"/>
    </location>
</feature>
<feature type="compositionally biased region" description="Basic and acidic residues" evidence="1">
    <location>
        <begin position="215"/>
        <end position="226"/>
    </location>
</feature>
<organism evidence="2 3">
    <name type="scientific">Takifugu flavidus</name>
    <name type="common">sansaifugu</name>
    <dbReference type="NCBI Taxonomy" id="433684"/>
    <lineage>
        <taxon>Eukaryota</taxon>
        <taxon>Metazoa</taxon>
        <taxon>Chordata</taxon>
        <taxon>Craniata</taxon>
        <taxon>Vertebrata</taxon>
        <taxon>Euteleostomi</taxon>
        <taxon>Actinopterygii</taxon>
        <taxon>Neopterygii</taxon>
        <taxon>Teleostei</taxon>
        <taxon>Neoteleostei</taxon>
        <taxon>Acanthomorphata</taxon>
        <taxon>Eupercaria</taxon>
        <taxon>Tetraodontiformes</taxon>
        <taxon>Tetradontoidea</taxon>
        <taxon>Tetraodontidae</taxon>
        <taxon>Takifugu</taxon>
    </lineage>
</organism>
<comment type="caution">
    <text evidence="2">The sequence shown here is derived from an EMBL/GenBank/DDBJ whole genome shotgun (WGS) entry which is preliminary data.</text>
</comment>
<feature type="compositionally biased region" description="Polar residues" evidence="1">
    <location>
        <begin position="139"/>
        <end position="161"/>
    </location>
</feature>
<name>A0A5C6NDQ8_9TELE</name>
<feature type="compositionally biased region" description="Basic and acidic residues" evidence="1">
    <location>
        <begin position="88"/>
        <end position="97"/>
    </location>
</feature>
<feature type="compositionally biased region" description="Basic and acidic residues" evidence="1">
    <location>
        <begin position="165"/>
        <end position="181"/>
    </location>
</feature>
<evidence type="ECO:0000313" key="2">
    <source>
        <dbReference type="EMBL" id="TWW64641.1"/>
    </source>
</evidence>
<evidence type="ECO:0000256" key="1">
    <source>
        <dbReference type="SAM" id="MobiDB-lite"/>
    </source>
</evidence>
<feature type="region of interest" description="Disordered" evidence="1">
    <location>
        <begin position="139"/>
        <end position="196"/>
    </location>
</feature>
<evidence type="ECO:0000313" key="3">
    <source>
        <dbReference type="Proteomes" id="UP000324091"/>
    </source>
</evidence>
<sequence length="255" mass="28286">MTQDGGADTRSGPPLSGVGAEKLRVDVQMLFIYAINAAVAFWIYGRTQQTSSQSWRDFGTSDYSAGLAEPRPRLLLPNRRGDAGSGVRESRSGASAEEHGLMTTFHSSLVEFIILKCRPFYLPREFTAMYGRCLHPTQLEHQQQQRGTRRPPSSINDQQTAPPGDVHRLLRARDSAYRDGDTVGPATARANLSRGIRDAKTIQQENIRTLQQHQRCTEPVEGHPEPVEGYPEPVEGHPEPVEGHPEPVEGHPEPH</sequence>
<dbReference type="EMBL" id="RHFK02000015">
    <property type="protein sequence ID" value="TWW64641.1"/>
    <property type="molecule type" value="Genomic_DNA"/>
</dbReference>
<reference evidence="2 3" key="1">
    <citation type="submission" date="2019-04" db="EMBL/GenBank/DDBJ databases">
        <title>Chromosome genome assembly for Takifugu flavidus.</title>
        <authorList>
            <person name="Xiao S."/>
        </authorList>
    </citation>
    <scope>NUCLEOTIDE SEQUENCE [LARGE SCALE GENOMIC DNA]</scope>
    <source>
        <strain evidence="2">HTHZ2018</strain>
        <tissue evidence="2">Muscle</tissue>
    </source>
</reference>
<dbReference type="Proteomes" id="UP000324091">
    <property type="component" value="Chromosome 22"/>
</dbReference>
<gene>
    <name evidence="2" type="ORF">D4764_22G0002880</name>
</gene>
<feature type="region of interest" description="Disordered" evidence="1">
    <location>
        <begin position="212"/>
        <end position="255"/>
    </location>
</feature>
<proteinExistence type="predicted"/>
<keyword evidence="3" id="KW-1185">Reference proteome</keyword>
<protein>
    <submittedName>
        <fullName evidence="2">Uncharacterized protein</fullName>
    </submittedName>
</protein>